<organism evidence="2 3">
    <name type="scientific">Haloplanus aerogenes</name>
    <dbReference type="NCBI Taxonomy" id="660522"/>
    <lineage>
        <taxon>Archaea</taxon>
        <taxon>Methanobacteriati</taxon>
        <taxon>Methanobacteriota</taxon>
        <taxon>Stenosarchaea group</taxon>
        <taxon>Halobacteria</taxon>
        <taxon>Halobacteriales</taxon>
        <taxon>Haloferacaceae</taxon>
        <taxon>Haloplanus</taxon>
    </lineage>
</organism>
<dbReference type="SUPFAM" id="SSF53474">
    <property type="entry name" value="alpha/beta-Hydrolases"/>
    <property type="match status" value="1"/>
</dbReference>
<dbReference type="EMBL" id="REFS01000003">
    <property type="protein sequence ID" value="RMB18480.1"/>
    <property type="molecule type" value="Genomic_DNA"/>
</dbReference>
<evidence type="ECO:0008006" key="5">
    <source>
        <dbReference type="Google" id="ProtNLM"/>
    </source>
</evidence>
<dbReference type="KEGG" id="haer:DU502_12195"/>
<dbReference type="GeneID" id="38472059"/>
<evidence type="ECO:0000313" key="1">
    <source>
        <dbReference type="EMBL" id="AZH26070.1"/>
    </source>
</evidence>
<reference evidence="1 4" key="2">
    <citation type="submission" date="2018-07" db="EMBL/GenBank/DDBJ databases">
        <title>Genome sequences of Haloplanus aerogenes JCM 16430T.</title>
        <authorList>
            <person name="Kim Y.B."/>
            <person name="Roh S.W."/>
        </authorList>
    </citation>
    <scope>NUCLEOTIDE SEQUENCE [LARGE SCALE GENOMIC DNA]</scope>
    <source>
        <strain evidence="1 4">JCM 16430</strain>
    </source>
</reference>
<accession>A0A3M0DE38</accession>
<gene>
    <name evidence="2" type="ORF">ATH50_1938</name>
    <name evidence="1" type="ORF">DU502_12195</name>
</gene>
<dbReference type="Gene3D" id="3.40.50.1820">
    <property type="entry name" value="alpha/beta hydrolase"/>
    <property type="match status" value="2"/>
</dbReference>
<dbReference type="Proteomes" id="UP000277326">
    <property type="component" value="Unassembled WGS sequence"/>
</dbReference>
<name>A0A3M0DE38_9EURY</name>
<dbReference type="AlphaFoldDB" id="A0A3M0DE38"/>
<dbReference type="RefSeq" id="WP_121920560.1">
    <property type="nucleotide sequence ID" value="NZ_CP034145.1"/>
</dbReference>
<dbReference type="EMBL" id="CP034145">
    <property type="protein sequence ID" value="AZH26070.1"/>
    <property type="molecule type" value="Genomic_DNA"/>
</dbReference>
<evidence type="ECO:0000313" key="2">
    <source>
        <dbReference type="EMBL" id="RMB18480.1"/>
    </source>
</evidence>
<dbReference type="InterPro" id="IPR029058">
    <property type="entry name" value="AB_hydrolase_fold"/>
</dbReference>
<dbReference type="Proteomes" id="UP000282007">
    <property type="component" value="Chromosome"/>
</dbReference>
<evidence type="ECO:0000313" key="4">
    <source>
        <dbReference type="Proteomes" id="UP000282007"/>
    </source>
</evidence>
<protein>
    <recommendedName>
        <fullName evidence="5">Alpha/beta hydrolase</fullName>
    </recommendedName>
</protein>
<reference evidence="2 3" key="1">
    <citation type="journal article" date="2015" name="Stand. Genomic Sci.">
        <title>Genomic Encyclopedia of Bacterial and Archaeal Type Strains, Phase III: the genomes of soil and plant-associated and newly described type strains.</title>
        <authorList>
            <person name="Whitman W.B."/>
            <person name="Woyke T."/>
            <person name="Klenk H.P."/>
            <person name="Zhou Y."/>
            <person name="Lilburn T.G."/>
            <person name="Beck B.J."/>
            <person name="De Vos P."/>
            <person name="Vandamme P."/>
            <person name="Eisen J.A."/>
            <person name="Garrity G."/>
            <person name="Hugenholtz P."/>
            <person name="Kyrpides N.C."/>
        </authorList>
    </citation>
    <scope>NUCLEOTIDE SEQUENCE [LARGE SCALE GENOMIC DNA]</scope>
    <source>
        <strain evidence="2 3">CGMCC 1.10124</strain>
    </source>
</reference>
<evidence type="ECO:0000313" key="3">
    <source>
        <dbReference type="Proteomes" id="UP000277326"/>
    </source>
</evidence>
<reference evidence="2" key="3">
    <citation type="submission" date="2018-10" db="EMBL/GenBank/DDBJ databases">
        <authorList>
            <person name="Whitman W."/>
            <person name="Huntemann M."/>
            <person name="Clum A."/>
            <person name="Pillay M."/>
            <person name="Palaniappan K."/>
            <person name="Varghese N."/>
            <person name="Mikhailova N."/>
            <person name="Stamatis D."/>
            <person name="Reddy T."/>
            <person name="Daum C."/>
            <person name="Shapiro N."/>
            <person name="Ivanova N."/>
            <person name="Kyrpides N."/>
            <person name="Woyke T."/>
        </authorList>
    </citation>
    <scope>NUCLEOTIDE SEQUENCE</scope>
    <source>
        <strain evidence="2">CGMCC 1.10124</strain>
    </source>
</reference>
<keyword evidence="4" id="KW-1185">Reference proteome</keyword>
<sequence length="474" mass="50304">MSDKKFRKIPIGRREFVKASGGAAGLGIVRQATGAGGGDERGASGSSATYVPLNFRTPGALYEPVQGTGVTGRGRGGRKSHVGFVIIHQSFSVLTADQIPFTSVSIGEEFAKRGYRALVADTEARAGSYHIHDILPDVGAGVQFFRDHPDVDTVVVVGYSRGASLMSFYQNVAENGASVAQSDDRLFPAPDDLDEQPAADGVLILDGVLGTGPGGGSQPEGLLEVDPQVVDNDPQSLDPSLNVYAPENGFAPDGAADYSDAFLEEVFDAQAARMNAMIEEAQTAVEAIDGGTGDFPDDDEFLAVSINTPVADLDSDLLAHTSGEWPLLSTDGSVSVQQVPYVGPTPDAHPEVTFDESLLTTVKRFLSTSSIRPTDDYRITEDSIEGLDYDSTNAEAPGNLEGVSAPLLILGFTGDRNYLVHCEIMMEHAGSSDKSLMYIEGAGHGFEPLDPQQYGDTAELIFDTVDEWAAERFV</sequence>
<proteinExistence type="predicted"/>